<dbReference type="Proteomes" id="UP000807769">
    <property type="component" value="Unassembled WGS sequence"/>
</dbReference>
<dbReference type="EMBL" id="JABBWG010000017">
    <property type="protein sequence ID" value="KAG1816091.1"/>
    <property type="molecule type" value="Genomic_DNA"/>
</dbReference>
<dbReference type="SUPFAM" id="SSF51556">
    <property type="entry name" value="Metallo-dependent hydrolases"/>
    <property type="match status" value="2"/>
</dbReference>
<dbReference type="GO" id="GO:0006145">
    <property type="term" value="P:purine nucleobase catabolic process"/>
    <property type="evidence" value="ECO:0007669"/>
    <property type="project" value="TreeGrafter"/>
</dbReference>
<organism evidence="2 3">
    <name type="scientific">Suillus subaureus</name>
    <dbReference type="NCBI Taxonomy" id="48587"/>
    <lineage>
        <taxon>Eukaryota</taxon>
        <taxon>Fungi</taxon>
        <taxon>Dikarya</taxon>
        <taxon>Basidiomycota</taxon>
        <taxon>Agaricomycotina</taxon>
        <taxon>Agaricomycetes</taxon>
        <taxon>Agaricomycetidae</taxon>
        <taxon>Boletales</taxon>
        <taxon>Suillineae</taxon>
        <taxon>Suillaceae</taxon>
        <taxon>Suillus</taxon>
    </lineage>
</organism>
<reference evidence="2" key="1">
    <citation type="journal article" date="2020" name="New Phytol.">
        <title>Comparative genomics reveals dynamic genome evolution in host specialist ectomycorrhizal fungi.</title>
        <authorList>
            <person name="Lofgren L.A."/>
            <person name="Nguyen N.H."/>
            <person name="Vilgalys R."/>
            <person name="Ruytinx J."/>
            <person name="Liao H.L."/>
            <person name="Branco S."/>
            <person name="Kuo A."/>
            <person name="LaButti K."/>
            <person name="Lipzen A."/>
            <person name="Andreopoulos W."/>
            <person name="Pangilinan J."/>
            <person name="Riley R."/>
            <person name="Hundley H."/>
            <person name="Na H."/>
            <person name="Barry K."/>
            <person name="Grigoriev I.V."/>
            <person name="Stajich J.E."/>
            <person name="Kennedy P.G."/>
        </authorList>
    </citation>
    <scope>NUCLEOTIDE SEQUENCE</scope>
    <source>
        <strain evidence="2">MN1</strain>
    </source>
</reference>
<dbReference type="GO" id="GO:0004038">
    <property type="term" value="F:allantoinase activity"/>
    <property type="evidence" value="ECO:0007669"/>
    <property type="project" value="TreeGrafter"/>
</dbReference>
<dbReference type="PANTHER" id="PTHR43668:SF2">
    <property type="entry name" value="ALLANTOINASE"/>
    <property type="match status" value="1"/>
</dbReference>
<evidence type="ECO:0000259" key="1">
    <source>
        <dbReference type="Pfam" id="PF01979"/>
    </source>
</evidence>
<dbReference type="OrthoDB" id="1924787at2759"/>
<dbReference type="InterPro" id="IPR050138">
    <property type="entry name" value="DHOase/Allantoinase_Hydrolase"/>
</dbReference>
<keyword evidence="3" id="KW-1185">Reference proteome</keyword>
<dbReference type="GeneID" id="64634230"/>
<feature type="domain" description="Amidohydrolase-related" evidence="1">
    <location>
        <begin position="403"/>
        <end position="682"/>
    </location>
</feature>
<sequence>MFLTVTSRNVLLPDFDLPRPATINVDLRTGKIIEVRLEYIGDEACKKSGDLHFVDAGDKVVLPGLVDAHVHLEEPGNQDWEGFRTGTQAAAAGGVTALIDMPVDSNVGFWGGAIPQNQAELGPLLSAGVRGFKCFLIDTGIEEFPCVSESDLHTHMSHLQHFSKNSVMIFHAEMQTASSPAQHRLNPRSYQEFLSSRPKELEVDAITFITRLQAMYPSVSCHIAHLSAAAALPIIRAAKDRGSKLSVETCFHYLCLSAEDIPDGATEYKCTPPIREDSNRNLLWDALVDGTIDCVTSDHSPCLIEMKGLEHGDFMEAWGGVSSLGLGLSLLWTDGRKRGISLGQIIRWMSIENAELAGLSGTKGQLKVGYDGDLVIWDPESEFKADLKPLVAAGVKGFKCFLIESGVEEFPSVSEHDLHEHMKELQDQSTVLLFHAELEDDSCSVQNHEDHDPTAYQTFLSSRPEELEVNAISLITALQEKYNSLRCHIVHLSAASALPIIRAARSRGLNLTVETCFHYLCLSANDIPHGRPEFKCCPPIRSESNRDALWEALIDGTIDCVVSDHSPCVAELKKFEEGDIMTAWGGINSLGFGLSLLWTEGQKRGISLGQIIRWTSEETAKHAGLSSSKGRLSVGHDGDLVIWDPAAELKVSKEHFHFKNKFSAYERMVLNGVVQQTVLRGRVTYDRTQNGFDGLTPTGKLL</sequence>
<dbReference type="PANTHER" id="PTHR43668">
    <property type="entry name" value="ALLANTOINASE"/>
    <property type="match status" value="1"/>
</dbReference>
<dbReference type="Pfam" id="PF01979">
    <property type="entry name" value="Amidohydro_1"/>
    <property type="match status" value="3"/>
</dbReference>
<dbReference type="InterPro" id="IPR011059">
    <property type="entry name" value="Metal-dep_hydrolase_composite"/>
</dbReference>
<gene>
    <name evidence="2" type="ORF">BJ212DRAFT_1481158</name>
</gene>
<dbReference type="Gene3D" id="3.20.20.140">
    <property type="entry name" value="Metal-dependent hydrolases"/>
    <property type="match status" value="2"/>
</dbReference>
<protein>
    <recommendedName>
        <fullName evidence="1">Amidohydrolase-related domain-containing protein</fullName>
    </recommendedName>
</protein>
<evidence type="ECO:0000313" key="2">
    <source>
        <dbReference type="EMBL" id="KAG1816091.1"/>
    </source>
</evidence>
<proteinExistence type="predicted"/>
<dbReference type="RefSeq" id="XP_041192897.1">
    <property type="nucleotide sequence ID" value="XM_041340214.1"/>
</dbReference>
<dbReference type="AlphaFoldDB" id="A0A9P7EAM0"/>
<dbReference type="InterPro" id="IPR006680">
    <property type="entry name" value="Amidohydro-rel"/>
</dbReference>
<feature type="domain" description="Amidohydrolase-related" evidence="1">
    <location>
        <begin position="60"/>
        <end position="103"/>
    </location>
</feature>
<dbReference type="SUPFAM" id="SSF51338">
    <property type="entry name" value="Composite domain of metallo-dependent hydrolases"/>
    <property type="match status" value="2"/>
</dbReference>
<dbReference type="GO" id="GO:0005737">
    <property type="term" value="C:cytoplasm"/>
    <property type="evidence" value="ECO:0007669"/>
    <property type="project" value="TreeGrafter"/>
</dbReference>
<dbReference type="InterPro" id="IPR032466">
    <property type="entry name" value="Metal_Hydrolase"/>
</dbReference>
<name>A0A9P7EAM0_9AGAM</name>
<feature type="domain" description="Amidohydrolase-related" evidence="1">
    <location>
        <begin position="222"/>
        <end position="386"/>
    </location>
</feature>
<accession>A0A9P7EAM0</accession>
<comment type="caution">
    <text evidence="2">The sequence shown here is derived from an EMBL/GenBank/DDBJ whole genome shotgun (WGS) entry which is preliminary data.</text>
</comment>
<evidence type="ECO:0000313" key="3">
    <source>
        <dbReference type="Proteomes" id="UP000807769"/>
    </source>
</evidence>